<dbReference type="GO" id="GO:0043164">
    <property type="term" value="P:Gram-negative-bacterium-type cell wall biogenesis"/>
    <property type="evidence" value="ECO:0007669"/>
    <property type="project" value="TreeGrafter"/>
</dbReference>
<protein>
    <recommendedName>
        <fullName evidence="2">DUF218 domain-containing protein</fullName>
    </recommendedName>
</protein>
<dbReference type="Gene3D" id="3.40.50.620">
    <property type="entry name" value="HUPs"/>
    <property type="match status" value="1"/>
</dbReference>
<dbReference type="CDD" id="cd06259">
    <property type="entry name" value="YdcF-like"/>
    <property type="match status" value="1"/>
</dbReference>
<keyword evidence="1" id="KW-0812">Transmembrane</keyword>
<feature type="transmembrane region" description="Helical" evidence="1">
    <location>
        <begin position="6"/>
        <end position="23"/>
    </location>
</feature>
<evidence type="ECO:0000313" key="3">
    <source>
        <dbReference type="EMBL" id="MBK1645068.1"/>
    </source>
</evidence>
<reference evidence="3 4" key="1">
    <citation type="journal article" date="2020" name="Microorganisms">
        <title>Osmotic Adaptation and Compatible Solute Biosynthesis of Phototrophic Bacteria as Revealed from Genome Analyses.</title>
        <authorList>
            <person name="Imhoff J.F."/>
            <person name="Rahn T."/>
            <person name="Kunzel S."/>
            <person name="Keller A."/>
            <person name="Neulinger S.C."/>
        </authorList>
    </citation>
    <scope>NUCLEOTIDE SEQUENCE [LARGE SCALE GENOMIC DNA]</scope>
    <source>
        <strain evidence="3 4">DSM 21303</strain>
    </source>
</reference>
<dbReference type="PANTHER" id="PTHR30336">
    <property type="entry name" value="INNER MEMBRANE PROTEIN, PROBABLE PERMEASE"/>
    <property type="match status" value="1"/>
</dbReference>
<dbReference type="InterPro" id="IPR014729">
    <property type="entry name" value="Rossmann-like_a/b/a_fold"/>
</dbReference>
<dbReference type="GO" id="GO:0000270">
    <property type="term" value="P:peptidoglycan metabolic process"/>
    <property type="evidence" value="ECO:0007669"/>
    <property type="project" value="TreeGrafter"/>
</dbReference>
<name>A0A9X0WI82_9GAMM</name>
<dbReference type="InterPro" id="IPR029058">
    <property type="entry name" value="AB_hydrolase_fold"/>
</dbReference>
<evidence type="ECO:0000259" key="2">
    <source>
        <dbReference type="Pfam" id="PF02698"/>
    </source>
</evidence>
<dbReference type="EMBL" id="NRSD01000009">
    <property type="protein sequence ID" value="MBK1645068.1"/>
    <property type="molecule type" value="Genomic_DNA"/>
</dbReference>
<gene>
    <name evidence="3" type="ORF">CKO25_10470</name>
</gene>
<comment type="caution">
    <text evidence="3">The sequence shown here is derived from an EMBL/GenBank/DDBJ whole genome shotgun (WGS) entry which is preliminary data.</text>
</comment>
<dbReference type="Pfam" id="PF02698">
    <property type="entry name" value="DUF218"/>
    <property type="match status" value="1"/>
</dbReference>
<dbReference type="InterPro" id="IPR051599">
    <property type="entry name" value="Cell_Envelope_Assoc"/>
</dbReference>
<dbReference type="InterPro" id="IPR003848">
    <property type="entry name" value="DUF218"/>
</dbReference>
<dbReference type="Proteomes" id="UP001138802">
    <property type="component" value="Unassembled WGS sequence"/>
</dbReference>
<dbReference type="GO" id="GO:0005886">
    <property type="term" value="C:plasma membrane"/>
    <property type="evidence" value="ECO:0007669"/>
    <property type="project" value="TreeGrafter"/>
</dbReference>
<sequence length="250" mass="26738">MTLVWLSPLLHALALWVLALLLLTMGRRRVALVAGLIGWIWLTLWSLPIVSGSARAALEAEFPAVPLDRLPSADAIVVLGGAIGPPDAQRPFPTLTDSSDRLWQAARLFRAGKAPMLILSGGSDPAVSLTSEARAMQIFLSELGVPLEAMVLEGRSRTTLQNAEFSSALLREEGIKRVLLVTSAFHMRRAMDAFEAQGLQALPAAADHAAVPVGAGAWIPSAGALKNAAFVIKEWIGQTLRLRTDSALNR</sequence>
<dbReference type="RefSeq" id="WP_200387875.1">
    <property type="nucleotide sequence ID" value="NZ_NRSD01000009.1"/>
</dbReference>
<evidence type="ECO:0000313" key="4">
    <source>
        <dbReference type="Proteomes" id="UP001138802"/>
    </source>
</evidence>
<keyword evidence="1" id="KW-1133">Transmembrane helix</keyword>
<feature type="domain" description="DUF218" evidence="2">
    <location>
        <begin position="74"/>
        <end position="237"/>
    </location>
</feature>
<dbReference type="PANTHER" id="PTHR30336:SF4">
    <property type="entry name" value="ENVELOPE BIOGENESIS FACTOR ELYC"/>
    <property type="match status" value="1"/>
</dbReference>
<dbReference type="SUPFAM" id="SSF53474">
    <property type="entry name" value="alpha/beta-Hydrolases"/>
    <property type="match status" value="1"/>
</dbReference>
<accession>A0A9X0WI82</accession>
<proteinExistence type="predicted"/>
<keyword evidence="4" id="KW-1185">Reference proteome</keyword>
<dbReference type="AlphaFoldDB" id="A0A9X0WI82"/>
<evidence type="ECO:0000256" key="1">
    <source>
        <dbReference type="SAM" id="Phobius"/>
    </source>
</evidence>
<keyword evidence="1" id="KW-0472">Membrane</keyword>
<feature type="transmembrane region" description="Helical" evidence="1">
    <location>
        <begin position="30"/>
        <end position="50"/>
    </location>
</feature>
<organism evidence="3 4">
    <name type="scientific">Thiocapsa imhoffii</name>
    <dbReference type="NCBI Taxonomy" id="382777"/>
    <lineage>
        <taxon>Bacteria</taxon>
        <taxon>Pseudomonadati</taxon>
        <taxon>Pseudomonadota</taxon>
        <taxon>Gammaproteobacteria</taxon>
        <taxon>Chromatiales</taxon>
        <taxon>Chromatiaceae</taxon>
        <taxon>Thiocapsa</taxon>
    </lineage>
</organism>